<reference evidence="1 2" key="1">
    <citation type="submission" date="2016-03" db="EMBL/GenBank/DDBJ databases">
        <title>Deep-sea bacteria in the southern Pacific.</title>
        <authorList>
            <person name="Tang K."/>
        </authorList>
    </citation>
    <scope>NUCLEOTIDE SEQUENCE [LARGE SCALE GENOMIC DNA]</scope>
    <source>
        <strain evidence="1 2">JLT2016</strain>
    </source>
</reference>
<gene>
    <name evidence="1" type="ORF">Ga0080559_TMP1131</name>
</gene>
<keyword evidence="2" id="KW-1185">Reference proteome</keyword>
<name>A0A1U7D191_9RHOB</name>
<proteinExistence type="predicted"/>
<dbReference type="AlphaFoldDB" id="A0A1U7D191"/>
<sequence length="41" mass="4414">MTAWQGNDALVARAGHERINNFDISAPQNVSVANVITVFSV</sequence>
<dbReference type="Proteomes" id="UP000186559">
    <property type="component" value="Chromosome"/>
</dbReference>
<evidence type="ECO:0000313" key="1">
    <source>
        <dbReference type="EMBL" id="APX21927.1"/>
    </source>
</evidence>
<evidence type="ECO:0000313" key="2">
    <source>
        <dbReference type="Proteomes" id="UP000186559"/>
    </source>
</evidence>
<protein>
    <submittedName>
        <fullName evidence="1">Uncharacterized protein</fullName>
    </submittedName>
</protein>
<dbReference type="STRING" id="1229727.Ga0080559_TMP1131"/>
<accession>A0A1U7D191</accession>
<organism evidence="1 2">
    <name type="scientific">Salipiger profundus</name>
    <dbReference type="NCBI Taxonomy" id="1229727"/>
    <lineage>
        <taxon>Bacteria</taxon>
        <taxon>Pseudomonadati</taxon>
        <taxon>Pseudomonadota</taxon>
        <taxon>Alphaproteobacteria</taxon>
        <taxon>Rhodobacterales</taxon>
        <taxon>Roseobacteraceae</taxon>
        <taxon>Salipiger</taxon>
    </lineage>
</organism>
<dbReference type="KEGG" id="tpro:Ga0080559_TMP1131"/>
<dbReference type="EMBL" id="CP014796">
    <property type="protein sequence ID" value="APX21927.1"/>
    <property type="molecule type" value="Genomic_DNA"/>
</dbReference>